<evidence type="ECO:0000313" key="1">
    <source>
        <dbReference type="EMBL" id="KAJ3636360.1"/>
    </source>
</evidence>
<dbReference type="Proteomes" id="UP001168821">
    <property type="component" value="Unassembled WGS sequence"/>
</dbReference>
<gene>
    <name evidence="1" type="ORF">Zmor_004480</name>
</gene>
<dbReference type="EMBL" id="JALNTZ010000188">
    <property type="protein sequence ID" value="KAJ3636360.1"/>
    <property type="molecule type" value="Genomic_DNA"/>
</dbReference>
<proteinExistence type="predicted"/>
<organism evidence="1 2">
    <name type="scientific">Zophobas morio</name>
    <dbReference type="NCBI Taxonomy" id="2755281"/>
    <lineage>
        <taxon>Eukaryota</taxon>
        <taxon>Metazoa</taxon>
        <taxon>Ecdysozoa</taxon>
        <taxon>Arthropoda</taxon>
        <taxon>Hexapoda</taxon>
        <taxon>Insecta</taxon>
        <taxon>Pterygota</taxon>
        <taxon>Neoptera</taxon>
        <taxon>Endopterygota</taxon>
        <taxon>Coleoptera</taxon>
        <taxon>Polyphaga</taxon>
        <taxon>Cucujiformia</taxon>
        <taxon>Tenebrionidae</taxon>
        <taxon>Zophobas</taxon>
    </lineage>
</organism>
<evidence type="ECO:0000313" key="2">
    <source>
        <dbReference type="Proteomes" id="UP001168821"/>
    </source>
</evidence>
<sequence>MSYIPQVYKYDGKTVDVSGALNAYKTILAPAMNSFDKDNYSGFYASYVMGMYDNSFYNNFLSGKDGSNYFEDTMNKNGDLGFNKPGGGNTLGYAAGLNQNIHLAQDANRKALA</sequence>
<protein>
    <submittedName>
        <fullName evidence="1">Uncharacterized protein</fullName>
    </submittedName>
</protein>
<keyword evidence="2" id="KW-1185">Reference proteome</keyword>
<accession>A0AA38HJZ3</accession>
<reference evidence="1" key="1">
    <citation type="journal article" date="2023" name="G3 (Bethesda)">
        <title>Whole genome assemblies of Zophobas morio and Tenebrio molitor.</title>
        <authorList>
            <person name="Kaur S."/>
            <person name="Stinson S.A."/>
            <person name="diCenzo G.C."/>
        </authorList>
    </citation>
    <scope>NUCLEOTIDE SEQUENCE</scope>
    <source>
        <strain evidence="1">QUZm001</strain>
    </source>
</reference>
<comment type="caution">
    <text evidence="1">The sequence shown here is derived from an EMBL/GenBank/DDBJ whole genome shotgun (WGS) entry which is preliminary data.</text>
</comment>
<name>A0AA38HJZ3_9CUCU</name>
<dbReference type="AlphaFoldDB" id="A0AA38HJZ3"/>